<dbReference type="Pfam" id="PF07878">
    <property type="entry name" value="RHH_5"/>
    <property type="match status" value="1"/>
</dbReference>
<keyword evidence="3" id="KW-1185">Reference proteome</keyword>
<evidence type="ECO:0000259" key="1">
    <source>
        <dbReference type="Pfam" id="PF07878"/>
    </source>
</evidence>
<comment type="caution">
    <text evidence="2">The sequence shown here is derived from an EMBL/GenBank/DDBJ whole genome shotgun (WGS) entry which is preliminary data.</text>
</comment>
<proteinExistence type="predicted"/>
<protein>
    <recommendedName>
        <fullName evidence="1">CopG-like ribbon-helix-helix domain-containing protein</fullName>
    </recommendedName>
</protein>
<organism evidence="2 3">
    <name type="scientific">Calothrix parietina FACHB-288</name>
    <dbReference type="NCBI Taxonomy" id="2692896"/>
    <lineage>
        <taxon>Bacteria</taxon>
        <taxon>Bacillati</taxon>
        <taxon>Cyanobacteriota</taxon>
        <taxon>Cyanophyceae</taxon>
        <taxon>Nostocales</taxon>
        <taxon>Calotrichaceae</taxon>
        <taxon>Calothrix</taxon>
    </lineage>
</organism>
<dbReference type="InterPro" id="IPR012869">
    <property type="entry name" value="RHH_5"/>
</dbReference>
<feature type="domain" description="CopG-like ribbon-helix-helix" evidence="1">
    <location>
        <begin position="7"/>
        <end position="45"/>
    </location>
</feature>
<reference evidence="2 3" key="1">
    <citation type="journal article" date="2020" name="ISME J.">
        <title>Comparative genomics reveals insights into cyanobacterial evolution and habitat adaptation.</title>
        <authorList>
            <person name="Chen M.Y."/>
            <person name="Teng W.K."/>
            <person name="Zhao L."/>
            <person name="Hu C.X."/>
            <person name="Zhou Y.K."/>
            <person name="Han B.P."/>
            <person name="Song L.R."/>
            <person name="Shu W.S."/>
        </authorList>
    </citation>
    <scope>NUCLEOTIDE SEQUENCE [LARGE SCALE GENOMIC DNA]</scope>
    <source>
        <strain evidence="2 3">FACHB-288</strain>
    </source>
</reference>
<dbReference type="RefSeq" id="WP_190538896.1">
    <property type="nucleotide sequence ID" value="NZ_CAWPNO010000095.1"/>
</dbReference>
<dbReference type="EMBL" id="JACJQH010000006">
    <property type="protein sequence ID" value="MBD2194970.1"/>
    <property type="molecule type" value="Genomic_DNA"/>
</dbReference>
<accession>A0ABR8A6D0</accession>
<evidence type="ECO:0000313" key="2">
    <source>
        <dbReference type="EMBL" id="MBD2194970.1"/>
    </source>
</evidence>
<dbReference type="Proteomes" id="UP000658514">
    <property type="component" value="Unassembled WGS sequence"/>
</dbReference>
<gene>
    <name evidence="2" type="ORF">H6G24_05590</name>
</gene>
<sequence length="62" mass="6697">MGGKPTSTRVTAFVSPEVAQVLKEWAKSENRTLSNLTATILLNAAEARQINQKNATIPGDTR</sequence>
<name>A0ABR8A6D0_9CYAN</name>
<evidence type="ECO:0000313" key="3">
    <source>
        <dbReference type="Proteomes" id="UP000658514"/>
    </source>
</evidence>